<dbReference type="AlphaFoldDB" id="W0JTG7"/>
<dbReference type="GeneID" id="54817865"/>
<name>W0JTG7_9EURY</name>
<dbReference type="eggNOG" id="arCOG11392">
    <property type="taxonomic scope" value="Archaea"/>
</dbReference>
<protein>
    <submittedName>
        <fullName evidence="1">Uncharacterized protein</fullName>
    </submittedName>
</protein>
<dbReference type="Proteomes" id="UP000019024">
    <property type="component" value="Chromosome"/>
</dbReference>
<proteinExistence type="predicted"/>
<accession>W0JTG7</accession>
<dbReference type="RefSeq" id="WP_169732134.1">
    <property type="nucleotide sequence ID" value="NZ_CP007055.1"/>
</dbReference>
<dbReference type="OrthoDB" id="333414at2157"/>
<evidence type="ECO:0000313" key="2">
    <source>
        <dbReference type="Proteomes" id="UP000019024"/>
    </source>
</evidence>
<dbReference type="HOGENOM" id="CLU_3039138_0_0_2"/>
<keyword evidence="2" id="KW-1185">Reference proteome</keyword>
<dbReference type="KEGG" id="hlr:HALLA_17290"/>
<reference evidence="1 2" key="1">
    <citation type="submission" date="2014-01" db="EMBL/GenBank/DDBJ databases">
        <authorList>
            <consortium name="DOE Joint Genome Institute"/>
            <person name="Anderson I."/>
            <person name="Huntemann M."/>
            <person name="Han J."/>
            <person name="Chen A."/>
            <person name="Kyrpides N."/>
            <person name="Mavromatis K."/>
            <person name="Markowitz V."/>
            <person name="Palaniappan K."/>
            <person name="Ivanova N."/>
            <person name="Schaumberg A."/>
            <person name="Pati A."/>
            <person name="Liolios K."/>
            <person name="Nordberg H.P."/>
            <person name="Cantor M.N."/>
            <person name="Hua S.X."/>
            <person name="Woyke T."/>
        </authorList>
    </citation>
    <scope>NUCLEOTIDE SEQUENCE [LARGE SCALE GENOMIC DNA]</scope>
    <source>
        <strain evidence="1 2">XH-48</strain>
    </source>
</reference>
<dbReference type="EMBL" id="CP007055">
    <property type="protein sequence ID" value="AHG00293.1"/>
    <property type="molecule type" value="Genomic_DNA"/>
</dbReference>
<gene>
    <name evidence="1" type="ORF">HALLA_17290</name>
</gene>
<organism evidence="1 2">
    <name type="scientific">Halostagnicola larsenii XH-48</name>
    <dbReference type="NCBI Taxonomy" id="797299"/>
    <lineage>
        <taxon>Archaea</taxon>
        <taxon>Methanobacteriati</taxon>
        <taxon>Methanobacteriota</taxon>
        <taxon>Stenosarchaea group</taxon>
        <taxon>Halobacteria</taxon>
        <taxon>Halobacteriales</taxon>
        <taxon>Natrialbaceae</taxon>
        <taxon>Halostagnicola</taxon>
    </lineage>
</organism>
<sequence length="54" mass="5999">MSRTTYRCTCGALLEYNQNLVSDRGATSRTWKCKECATPVPGMIAEKIGHQHPS</sequence>
<evidence type="ECO:0000313" key="1">
    <source>
        <dbReference type="EMBL" id="AHG00293.1"/>
    </source>
</evidence>